<feature type="compositionally biased region" description="Polar residues" evidence="1">
    <location>
        <begin position="147"/>
        <end position="157"/>
    </location>
</feature>
<gene>
    <name evidence="2" type="ORF">TR139989</name>
</gene>
<sequence length="205" mass="22304">MRMLAAPAIRLSVSTGCLDNQVHDIKPLPKPREPFGAVNTSTVFSDPLLEPRAKTASAEVRRVKYQRGSLIAASSVHWPRGHAASGGENSSTMLRAPCSFHPPATRIFPRKCVAASPRRAVLMRATDCQKSVLLAIAAFSRQSARNWQHTTESSQREPLQPPKTKTRLSPGREAAAGPPLLSGRSGSLYHLLGQEMRGSGQYEEK</sequence>
<reference evidence="2" key="1">
    <citation type="submission" date="2016-01" db="EMBL/GenBank/DDBJ databases">
        <title>Reference transcriptome for the parasite Schistocephalus solidus: insights into the molecular evolution of parasitism.</title>
        <authorList>
            <person name="Hebert F.O."/>
            <person name="Grambauer S."/>
            <person name="Barber I."/>
            <person name="Landry C.R."/>
            <person name="Aubin-Horth N."/>
        </authorList>
    </citation>
    <scope>NUCLEOTIDE SEQUENCE</scope>
</reference>
<organism evidence="2">
    <name type="scientific">Schistocephalus solidus</name>
    <name type="common">Tapeworm</name>
    <dbReference type="NCBI Taxonomy" id="70667"/>
    <lineage>
        <taxon>Eukaryota</taxon>
        <taxon>Metazoa</taxon>
        <taxon>Spiralia</taxon>
        <taxon>Lophotrochozoa</taxon>
        <taxon>Platyhelminthes</taxon>
        <taxon>Cestoda</taxon>
        <taxon>Eucestoda</taxon>
        <taxon>Diphyllobothriidea</taxon>
        <taxon>Diphyllobothriidae</taxon>
        <taxon>Schistocephalus</taxon>
    </lineage>
</organism>
<evidence type="ECO:0000313" key="2">
    <source>
        <dbReference type="EMBL" id="JAP41271.1"/>
    </source>
</evidence>
<dbReference type="EMBL" id="GEEE01021954">
    <property type="protein sequence ID" value="JAP41271.1"/>
    <property type="molecule type" value="Transcribed_RNA"/>
</dbReference>
<name>A0A0X3NMN7_SCHSO</name>
<proteinExistence type="predicted"/>
<dbReference type="AlphaFoldDB" id="A0A0X3NMN7"/>
<accession>A0A0X3NMN7</accession>
<protein>
    <submittedName>
        <fullName evidence="2">Uncharacterized protein</fullName>
    </submittedName>
</protein>
<feature type="region of interest" description="Disordered" evidence="1">
    <location>
        <begin position="147"/>
        <end position="205"/>
    </location>
</feature>
<evidence type="ECO:0000256" key="1">
    <source>
        <dbReference type="SAM" id="MobiDB-lite"/>
    </source>
</evidence>